<dbReference type="AlphaFoldDB" id="A0A0W8IH99"/>
<reference evidence="1 2" key="1">
    <citation type="submission" date="2015-12" db="EMBL/GenBank/DDBJ databases">
        <title>Serinicoccus chungangenesis strain CD08_5 genome sequencing and assembly.</title>
        <authorList>
            <person name="Chander A.M."/>
            <person name="Kaur G."/>
            <person name="Nair G.R."/>
            <person name="Dhawan D.K."/>
            <person name="Kochhar R.K."/>
            <person name="Mayilraj S."/>
            <person name="Bhadada S.K."/>
        </authorList>
    </citation>
    <scope>NUCLEOTIDE SEQUENCE [LARGE SCALE GENOMIC DNA]</scope>
    <source>
        <strain evidence="1 2">CD08_5</strain>
    </source>
</reference>
<comment type="caution">
    <text evidence="1">The sequence shown here is derived from an EMBL/GenBank/DDBJ whole genome shotgun (WGS) entry which is preliminary data.</text>
</comment>
<proteinExistence type="predicted"/>
<accession>A0A0W8IH99</accession>
<name>A0A0W8IH99_9MICO</name>
<evidence type="ECO:0000313" key="2">
    <source>
        <dbReference type="Proteomes" id="UP000054837"/>
    </source>
</evidence>
<sequence>MPWHDVVGFRRQGRDLDVPSLRLGDGSEVPLTVPGDQLAELLAYAPSRLRDAEVRHGSRTVEIRRGLRDAGQA</sequence>
<protein>
    <submittedName>
        <fullName evidence="1">Uncharacterized protein</fullName>
    </submittedName>
</protein>
<gene>
    <name evidence="1" type="ORF">AVL62_06190</name>
</gene>
<dbReference type="RefSeq" id="WP_058889745.1">
    <property type="nucleotide sequence ID" value="NZ_LQBL01000002.1"/>
</dbReference>
<dbReference type="Proteomes" id="UP000054837">
    <property type="component" value="Unassembled WGS sequence"/>
</dbReference>
<dbReference type="OrthoDB" id="9968884at2"/>
<evidence type="ECO:0000313" key="1">
    <source>
        <dbReference type="EMBL" id="KUG59269.1"/>
    </source>
</evidence>
<keyword evidence="2" id="KW-1185">Reference proteome</keyword>
<organism evidence="1 2">
    <name type="scientific">Serinicoccus chungangensis</name>
    <dbReference type="NCBI Taxonomy" id="767452"/>
    <lineage>
        <taxon>Bacteria</taxon>
        <taxon>Bacillati</taxon>
        <taxon>Actinomycetota</taxon>
        <taxon>Actinomycetes</taxon>
        <taxon>Micrococcales</taxon>
        <taxon>Ornithinimicrobiaceae</taxon>
        <taxon>Serinicoccus</taxon>
    </lineage>
</organism>
<dbReference type="EMBL" id="LQBL01000002">
    <property type="protein sequence ID" value="KUG59269.1"/>
    <property type="molecule type" value="Genomic_DNA"/>
</dbReference>